<dbReference type="RefSeq" id="XP_027202868.1">
    <property type="nucleotide sequence ID" value="XM_027347067.1"/>
</dbReference>
<evidence type="ECO:0000256" key="3">
    <source>
        <dbReference type="ARBA" id="ARBA00022692"/>
    </source>
</evidence>
<feature type="transmembrane region" description="Helical" evidence="7">
    <location>
        <begin position="429"/>
        <end position="449"/>
    </location>
</feature>
<keyword evidence="9" id="KW-1185">Reference proteome</keyword>
<name>A0A6P6YBR6_DERPT</name>
<feature type="transmembrane region" description="Helical" evidence="7">
    <location>
        <begin position="902"/>
        <end position="922"/>
    </location>
</feature>
<dbReference type="KEGG" id="dpte:113796768"/>
<keyword evidence="6" id="KW-0325">Glycoprotein</keyword>
<dbReference type="SUPFAM" id="SSF82866">
    <property type="entry name" value="Multidrug efflux transporter AcrB transmembrane domain"/>
    <property type="match status" value="2"/>
</dbReference>
<evidence type="ECO:0000256" key="7">
    <source>
        <dbReference type="SAM" id="Phobius"/>
    </source>
</evidence>
<accession>A0A6P6YBR6</accession>
<feature type="transmembrane region" description="Helical" evidence="7">
    <location>
        <begin position="367"/>
        <end position="386"/>
    </location>
</feature>
<evidence type="ECO:0000256" key="4">
    <source>
        <dbReference type="ARBA" id="ARBA00022989"/>
    </source>
</evidence>
<feature type="transmembrane region" description="Helical" evidence="7">
    <location>
        <begin position="398"/>
        <end position="423"/>
    </location>
</feature>
<feature type="transmembrane region" description="Helical" evidence="7">
    <location>
        <begin position="870"/>
        <end position="895"/>
    </location>
</feature>
<comment type="subcellular location">
    <subcellularLocation>
        <location evidence="1">Membrane</location>
        <topology evidence="1">Multi-pass membrane protein</topology>
    </subcellularLocation>
</comment>
<sequence>MTNQIVSHEDSNSSFIKDVVFFKINFTEWLSELCKKWGAIVYDHTGKVMISAFCLFLLTLIGFVPGIPNWLEGAFNLYTLPNTEAQKGMIIHETVFNSTLSLPNFLIITTDPPGANLLTWENLEKVQEIDNLIRGRILDPIDGKRIALPALDKYLPNQTSKGTIDINNYDTPYAKHGYNLQKYRSKVHKHNIYEDDYYLTFEDICYISPFGKCQIISIFEMGIWDIKKMLPKNAPPELYIMNGYIFNSEKKAFIPDFVLGNYTSFECEREFPTSVLLNLYSMNELRPGSDSNNSIVTLDCVTSVEAFNFIYELHDKPEYRIRNFAWMDIFYDVLRKNKHYDGLLLSANSFKSRDDELRNSTSESKDLIFVVFTFLSVIAYTAFMNFSIDLYKNKSIAAFAGSLSALLGIVSGFGFSSLVGVSFVPTALVMPFLIMGIGTDDIFVIINNYSLTYFEPTPRKRCTATMKDCGVSIILTKLTSLIAFAVGINSPYISIRNFCIFSMNGLLFSVFYELTIFLGVLFYEARREFVRTTKVFSSKASRKNVEMMENTNAISTYKNELTCYDVINAKVNKDYADSTKFKPILKPKYLNSSKTKRTYNLIKWLRNVSNYSYEQRDYQSLSPLSPSAIRLIVAKRHPAIYSEPNNNVGSFWRTLISRKYCAFLLDPVTKIFVLLAFILLLGMSIYGFINMESGLELKDLSPNSSYLRQYDYLQEQYFGKYDIPVFIMFPKQTPWWNQGAINALRVLDELIGNSEETKFYSDPLTRMIDDDSIRHLFITESKERFESILYAELSKPGGKYKQFQNDFIFEGRNLMSWKITLFPKGMKSSQERANWMKLIREQCGIVDSVQFIPIIAIPWNYMMLFYESDLYVSTSVISSISTAIISMLVVALILIPDITTGLIVLIMMLLIDLSVMGFMYYWDIKLQMISMICIVISIGFSIDYSAHISHSFTHCQGKTKNFRSTECLVLMGTPVLHGAASTLVGILILGFSESFIFRLFFKMLTMTLVFGILHGLILLPVILSLIGKMPKVVILPPNKFFARISHSEHDNADYITNKENQGYAFNKGYNKQLKKSETTDKICEDIISWPEWDIAAPIKIDYGSKPLNSVSNKSPIKLYSSDLKELNSSFGFINNDKYNLKEGAIDVCSQARGSITSKADKIHICSFHDLQKSSYKASSTISHIQKNTDVTASLNIISGDNYSTMIQPNDQSALLHKPNVIYGQNSTNLTNLDLNHNYLSDVYEPSLNIIQTSNSANRNIKSVSYTPKVSLYK</sequence>
<dbReference type="Proteomes" id="UP000515146">
    <property type="component" value="Unplaced"/>
</dbReference>
<dbReference type="AlphaFoldDB" id="A0A6P6YBR6"/>
<comment type="similarity">
    <text evidence="2">Belongs to the patched family.</text>
</comment>
<evidence type="ECO:0000256" key="6">
    <source>
        <dbReference type="ARBA" id="ARBA00023180"/>
    </source>
</evidence>
<dbReference type="InParanoid" id="A0A6P6YBR6"/>
<dbReference type="Gene3D" id="1.20.1640.10">
    <property type="entry name" value="Multidrug efflux transporter AcrB transmembrane domain"/>
    <property type="match status" value="2"/>
</dbReference>
<dbReference type="InterPro" id="IPR003392">
    <property type="entry name" value="PTHD_SSD"/>
</dbReference>
<evidence type="ECO:0000256" key="5">
    <source>
        <dbReference type="ARBA" id="ARBA00023136"/>
    </source>
</evidence>
<keyword evidence="4 7" id="KW-1133">Transmembrane helix</keyword>
<feature type="transmembrane region" description="Helical" evidence="7">
    <location>
        <begin position="668"/>
        <end position="689"/>
    </location>
</feature>
<feature type="transmembrane region" description="Helical" evidence="7">
    <location>
        <begin position="967"/>
        <end position="991"/>
    </location>
</feature>
<dbReference type="Pfam" id="PF02460">
    <property type="entry name" value="Patched"/>
    <property type="match status" value="1"/>
</dbReference>
<dbReference type="PANTHER" id="PTHR10796">
    <property type="entry name" value="PATCHED-RELATED"/>
    <property type="match status" value="1"/>
</dbReference>
<feature type="transmembrane region" description="Helical" evidence="7">
    <location>
        <begin position="469"/>
        <end position="488"/>
    </location>
</feature>
<feature type="transmembrane region" description="Helical" evidence="7">
    <location>
        <begin position="48"/>
        <end position="71"/>
    </location>
</feature>
<proteinExistence type="inferred from homology"/>
<dbReference type="InterPro" id="IPR051697">
    <property type="entry name" value="Patched_domain-protein"/>
</dbReference>
<feature type="transmembrane region" description="Helical" evidence="7">
    <location>
        <begin position="928"/>
        <end position="946"/>
    </location>
</feature>
<feature type="domain" description="SSD" evidence="8">
    <location>
        <begin position="366"/>
        <end position="523"/>
    </location>
</feature>
<dbReference type="OrthoDB" id="6510177at2759"/>
<gene>
    <name evidence="10" type="primary">LOC113796768</name>
</gene>
<keyword evidence="3 7" id="KW-0812">Transmembrane</keyword>
<organism evidence="9 10">
    <name type="scientific">Dermatophagoides pteronyssinus</name>
    <name type="common">European house dust mite</name>
    <dbReference type="NCBI Taxonomy" id="6956"/>
    <lineage>
        <taxon>Eukaryota</taxon>
        <taxon>Metazoa</taxon>
        <taxon>Ecdysozoa</taxon>
        <taxon>Arthropoda</taxon>
        <taxon>Chelicerata</taxon>
        <taxon>Arachnida</taxon>
        <taxon>Acari</taxon>
        <taxon>Acariformes</taxon>
        <taxon>Sarcoptiformes</taxon>
        <taxon>Astigmata</taxon>
        <taxon>Psoroptidia</taxon>
        <taxon>Analgoidea</taxon>
        <taxon>Pyroglyphidae</taxon>
        <taxon>Dermatophagoidinae</taxon>
        <taxon>Dermatophagoides</taxon>
    </lineage>
</organism>
<evidence type="ECO:0000256" key="2">
    <source>
        <dbReference type="ARBA" id="ARBA00005585"/>
    </source>
</evidence>
<dbReference type="GO" id="GO:0016020">
    <property type="term" value="C:membrane"/>
    <property type="evidence" value="ECO:0007669"/>
    <property type="project" value="UniProtKB-SubCell"/>
</dbReference>
<dbReference type="InterPro" id="IPR000731">
    <property type="entry name" value="SSD"/>
</dbReference>
<evidence type="ECO:0000256" key="1">
    <source>
        <dbReference type="ARBA" id="ARBA00004141"/>
    </source>
</evidence>
<protein>
    <submittedName>
        <fullName evidence="10">Uncharacterized protein LOC113796768</fullName>
    </submittedName>
</protein>
<keyword evidence="5 7" id="KW-0472">Membrane</keyword>
<dbReference type="PANTHER" id="PTHR10796:SF92">
    <property type="entry name" value="PATCHED-RELATED, ISOFORM A"/>
    <property type="match status" value="1"/>
</dbReference>
<feature type="transmembrane region" description="Helical" evidence="7">
    <location>
        <begin position="1003"/>
        <end position="1026"/>
    </location>
</feature>
<dbReference type="PROSITE" id="PS50156">
    <property type="entry name" value="SSD"/>
    <property type="match status" value="1"/>
</dbReference>
<evidence type="ECO:0000313" key="10">
    <source>
        <dbReference type="RefSeq" id="XP_027202868.1"/>
    </source>
</evidence>
<reference evidence="10" key="1">
    <citation type="submission" date="2025-08" db="UniProtKB">
        <authorList>
            <consortium name="RefSeq"/>
        </authorList>
    </citation>
    <scope>IDENTIFICATION</scope>
    <source>
        <strain evidence="10">Airmid</strain>
    </source>
</reference>
<feature type="transmembrane region" description="Helical" evidence="7">
    <location>
        <begin position="500"/>
        <end position="523"/>
    </location>
</feature>
<evidence type="ECO:0000313" key="9">
    <source>
        <dbReference type="Proteomes" id="UP000515146"/>
    </source>
</evidence>
<evidence type="ECO:0000259" key="8">
    <source>
        <dbReference type="PROSITE" id="PS50156"/>
    </source>
</evidence>